<evidence type="ECO:0000256" key="4">
    <source>
        <dbReference type="ARBA" id="ARBA00022989"/>
    </source>
</evidence>
<keyword evidence="6" id="KW-0653">Protein transport</keyword>
<proteinExistence type="inferred from homology"/>
<dbReference type="STRING" id="632292.Calhy_1098"/>
<keyword evidence="2" id="KW-1003">Cell membrane</keyword>
<keyword evidence="11" id="KW-1185">Reference proteome</keyword>
<dbReference type="Gene3D" id="1.20.120.20">
    <property type="entry name" value="Apolipoprotein"/>
    <property type="match status" value="1"/>
</dbReference>
<comment type="subcellular location">
    <subcellularLocation>
        <location evidence="1">Cell membrane</location>
        <topology evidence="1">Multi-pass membrane protein</topology>
    </subcellularLocation>
    <subcellularLocation>
        <location evidence="6">Membrane</location>
        <topology evidence="6">Multi-pass membrane protein</topology>
    </subcellularLocation>
</comment>
<feature type="domain" description="MotA/TolQ/ExbB proton channel" evidence="9">
    <location>
        <begin position="137"/>
        <end position="213"/>
    </location>
</feature>
<evidence type="ECO:0000256" key="7">
    <source>
        <dbReference type="SAM" id="Coils"/>
    </source>
</evidence>
<keyword evidence="5 8" id="KW-0472">Membrane</keyword>
<dbReference type="EMBL" id="CP002219">
    <property type="protein sequence ID" value="ADQ06821.1"/>
    <property type="molecule type" value="Genomic_DNA"/>
</dbReference>
<dbReference type="KEGG" id="chd:Calhy_1098"/>
<dbReference type="OrthoDB" id="9782541at2"/>
<reference key="1">
    <citation type="submission" date="2010-09" db="EMBL/GenBank/DDBJ databases">
        <title>Complete sequence of Caldicellulosiruptor hydrothermalis 108.</title>
        <authorList>
            <consortium name="US DOE Joint Genome Institute"/>
            <person name="Lucas S."/>
            <person name="Copeland A."/>
            <person name="Lapidus A."/>
            <person name="Cheng J.-F."/>
            <person name="Bruce D."/>
            <person name="Goodwin L."/>
            <person name="Pitluck S."/>
            <person name="Davenport K."/>
            <person name="Detter J.C."/>
            <person name="Han C."/>
            <person name="Tapia R."/>
            <person name="Land M."/>
            <person name="Hauser L."/>
            <person name="Chang Y.-J."/>
            <person name="Jeffries C."/>
            <person name="Kyrpides N."/>
            <person name="Ivanova N."/>
            <person name="Mikhailova N."/>
            <person name="Blumer-Schuette S.E."/>
            <person name="Kelly R.M."/>
            <person name="Woyke T."/>
        </authorList>
    </citation>
    <scope>NUCLEOTIDE SEQUENCE</scope>
    <source>
        <strain>108</strain>
    </source>
</reference>
<dbReference type="Pfam" id="PF01618">
    <property type="entry name" value="MotA_ExbB"/>
    <property type="match status" value="1"/>
</dbReference>
<dbReference type="InterPro" id="IPR002898">
    <property type="entry name" value="MotA_ExbB_proton_chnl"/>
</dbReference>
<evidence type="ECO:0000256" key="1">
    <source>
        <dbReference type="ARBA" id="ARBA00004651"/>
    </source>
</evidence>
<organism evidence="10 11">
    <name type="scientific">Caldicellulosiruptor hydrothermalis (strain DSM 18901 / VKM B-2411 / 108)</name>
    <dbReference type="NCBI Taxonomy" id="632292"/>
    <lineage>
        <taxon>Bacteria</taxon>
        <taxon>Bacillati</taxon>
        <taxon>Bacillota</taxon>
        <taxon>Bacillota incertae sedis</taxon>
        <taxon>Caldicellulosiruptorales</taxon>
        <taxon>Caldicellulosiruptoraceae</taxon>
        <taxon>Caldicellulosiruptor</taxon>
    </lineage>
</organism>
<dbReference type="AlphaFoldDB" id="E4Q8H6"/>
<name>E4Q8H6_CALH1</name>
<evidence type="ECO:0000256" key="6">
    <source>
        <dbReference type="RuleBase" id="RU004057"/>
    </source>
</evidence>
<feature type="coiled-coil region" evidence="7">
    <location>
        <begin position="372"/>
        <end position="434"/>
    </location>
</feature>
<evidence type="ECO:0000313" key="11">
    <source>
        <dbReference type="Proteomes" id="UP000006890"/>
    </source>
</evidence>
<sequence length="539" mass="61184">MDTSQMIFDIILSLFFSISTDTWCFFIIVVATGLFVVSNFIFTYKVESHKWIKVNFVCKKLKEITNKITVNANNAELSLDDVDKIIDSCNEDIIISLWKKYRENSKFSPEEKIDKHFNKANLIDALTNRRLAEATPGLLTGLGILGTFVGLGKGLSDINIATGEAMKSSIENLMIGLKLAFYTSIVGIFFSLVWTLADRILLTSRVRIIHQFQQVIKDIVGEENKSYIKEIHDLLETQTSLLKTIATDISTELSKVLTDKINNEILPQLFSYNDELYKSIIEPAINNIASVIENFSNVASQTQVEGISKIVDKFVNEMSGALSYKFQELAATIDNICTWQLTLKQSLDDFIKSVIETTQNQVKISTVFTDILNSLTSNLKVIEEVNNKASENLDFIVKVQDTFEKQLEMLSIELEKIKEEYYKLVEKIENTDEEISMKISNFLDSVNKVENTIKDISASLTYISDAITASSQDFMQRVNDGLKTGLNYIDSELENITNYLFRLLSSMHDMVEDLDRSLKNFYDSFNKTLVAIETLSKKN</sequence>
<feature type="transmembrane region" description="Helical" evidence="8">
    <location>
        <begin position="20"/>
        <end position="42"/>
    </location>
</feature>
<dbReference type="RefSeq" id="WP_013403002.1">
    <property type="nucleotide sequence ID" value="NC_014652.1"/>
</dbReference>
<dbReference type="HOGENOM" id="CLU_504246_0_0_9"/>
<evidence type="ECO:0000259" key="9">
    <source>
        <dbReference type="Pfam" id="PF01618"/>
    </source>
</evidence>
<dbReference type="Proteomes" id="UP000006890">
    <property type="component" value="Chromosome"/>
</dbReference>
<protein>
    <recommendedName>
        <fullName evidence="9">MotA/TolQ/ExbB proton channel domain-containing protein</fullName>
    </recommendedName>
</protein>
<evidence type="ECO:0000256" key="8">
    <source>
        <dbReference type="SAM" id="Phobius"/>
    </source>
</evidence>
<dbReference type="eggNOG" id="COG0497">
    <property type="taxonomic scope" value="Bacteria"/>
</dbReference>
<dbReference type="GO" id="GO:0015031">
    <property type="term" value="P:protein transport"/>
    <property type="evidence" value="ECO:0007669"/>
    <property type="project" value="UniProtKB-KW"/>
</dbReference>
<reference evidence="10 11" key="2">
    <citation type="journal article" date="2011" name="J. Bacteriol.">
        <title>Complete genome sequences for the anaerobic, extremely thermophilic plant biomass-degrading bacteria Caldicellulosiruptor hydrothermalis, Caldicellulosiruptor kristjanssonii, Caldicellulosiruptor kronotskyensis, Caldicellulosiruptor owensenis, and Caldicellulosiruptor lactoaceticus.</title>
        <authorList>
            <person name="Blumer-Schuette S.E."/>
            <person name="Ozdemir I."/>
            <person name="Mistry D."/>
            <person name="Lucas S."/>
            <person name="Lapidus A."/>
            <person name="Cheng J.F."/>
            <person name="Goodwin L.A."/>
            <person name="Pitluck S."/>
            <person name="Land M.L."/>
            <person name="Hauser L.J."/>
            <person name="Woyke T."/>
            <person name="Mikhailova N."/>
            <person name="Pati A."/>
            <person name="Kyrpides N.C."/>
            <person name="Ivanova N."/>
            <person name="Detter J.C."/>
            <person name="Walston-Davenport K."/>
            <person name="Han S."/>
            <person name="Adams M.W."/>
            <person name="Kelly R.M."/>
        </authorList>
    </citation>
    <scope>NUCLEOTIDE SEQUENCE [LARGE SCALE GENOMIC DNA]</scope>
    <source>
        <strain evidence="11">DSM 18901 / VKM B-2411 / 108</strain>
    </source>
</reference>
<feature type="transmembrane region" description="Helical" evidence="8">
    <location>
        <begin position="175"/>
        <end position="197"/>
    </location>
</feature>
<keyword evidence="6" id="KW-0813">Transport</keyword>
<keyword evidence="7" id="KW-0175">Coiled coil</keyword>
<accession>E4Q8H6</accession>
<evidence type="ECO:0000256" key="5">
    <source>
        <dbReference type="ARBA" id="ARBA00023136"/>
    </source>
</evidence>
<dbReference type="GO" id="GO:0005886">
    <property type="term" value="C:plasma membrane"/>
    <property type="evidence" value="ECO:0007669"/>
    <property type="project" value="UniProtKB-SubCell"/>
</dbReference>
<comment type="similarity">
    <text evidence="6">Belongs to the exbB/tolQ family.</text>
</comment>
<gene>
    <name evidence="10" type="ordered locus">Calhy_1098</name>
</gene>
<keyword evidence="3 8" id="KW-0812">Transmembrane</keyword>
<evidence type="ECO:0000313" key="10">
    <source>
        <dbReference type="EMBL" id="ADQ06821.1"/>
    </source>
</evidence>
<evidence type="ECO:0000256" key="2">
    <source>
        <dbReference type="ARBA" id="ARBA00022475"/>
    </source>
</evidence>
<keyword evidence="4 8" id="KW-1133">Transmembrane helix</keyword>
<evidence type="ECO:0000256" key="3">
    <source>
        <dbReference type="ARBA" id="ARBA00022692"/>
    </source>
</evidence>